<evidence type="ECO:0000256" key="5">
    <source>
        <dbReference type="ARBA" id="ARBA00022840"/>
    </source>
</evidence>
<dbReference type="InterPro" id="IPR032675">
    <property type="entry name" value="LRR_dom_sf"/>
</dbReference>
<keyword evidence="4" id="KW-0611">Plant defense</keyword>
<evidence type="ECO:0000256" key="6">
    <source>
        <dbReference type="SAM" id="Coils"/>
    </source>
</evidence>
<dbReference type="SMART" id="SM00382">
    <property type="entry name" value="AAA"/>
    <property type="match status" value="1"/>
</dbReference>
<keyword evidence="6" id="KW-0175">Coiled coil</keyword>
<dbReference type="Pfam" id="PF23598">
    <property type="entry name" value="LRR_14"/>
    <property type="match status" value="1"/>
</dbReference>
<name>A0A2H5PQH4_CITUN</name>
<evidence type="ECO:0000256" key="2">
    <source>
        <dbReference type="ARBA" id="ARBA00022737"/>
    </source>
</evidence>
<accession>A0A2H5PQH4</accession>
<comment type="caution">
    <text evidence="8">The sequence shown here is derived from an EMBL/GenBank/DDBJ whole genome shotgun (WGS) entry which is preliminary data.</text>
</comment>
<dbReference type="Gene3D" id="1.10.8.430">
    <property type="entry name" value="Helical domain of apoptotic protease-activating factors"/>
    <property type="match status" value="1"/>
</dbReference>
<feature type="coiled-coil region" evidence="6">
    <location>
        <begin position="37"/>
        <end position="64"/>
    </location>
</feature>
<evidence type="ECO:0000256" key="1">
    <source>
        <dbReference type="ARBA" id="ARBA00008894"/>
    </source>
</evidence>
<gene>
    <name evidence="8" type="ORF">CUMW_156120</name>
</gene>
<keyword evidence="9" id="KW-1185">Reference proteome</keyword>
<keyword evidence="2" id="KW-0677">Repeat</keyword>
<proteinExistence type="inferred from homology"/>
<dbReference type="PANTHER" id="PTHR33463">
    <property type="entry name" value="NB-ARC DOMAIN-CONTAINING PROTEIN-RELATED"/>
    <property type="match status" value="1"/>
</dbReference>
<reference evidence="8 9" key="1">
    <citation type="journal article" date="2017" name="Front. Genet.">
        <title>Draft sequencing of the heterozygous diploid genome of Satsuma (Citrus unshiu Marc.) using a hybrid assembly approach.</title>
        <authorList>
            <person name="Shimizu T."/>
            <person name="Tanizawa Y."/>
            <person name="Mochizuki T."/>
            <person name="Nagasaki H."/>
            <person name="Yoshioka T."/>
            <person name="Toyoda A."/>
            <person name="Fujiyama A."/>
            <person name="Kaminuma E."/>
            <person name="Nakamura Y."/>
        </authorList>
    </citation>
    <scope>NUCLEOTIDE SEQUENCE [LARGE SCALE GENOMIC DNA]</scope>
    <source>
        <strain evidence="9">cv. Miyagawa wase</strain>
    </source>
</reference>
<evidence type="ECO:0000313" key="8">
    <source>
        <dbReference type="EMBL" id="GAY54355.1"/>
    </source>
</evidence>
<dbReference type="Proteomes" id="UP000236630">
    <property type="component" value="Unassembled WGS sequence"/>
</dbReference>
<protein>
    <recommendedName>
        <fullName evidence="7">AAA+ ATPase domain-containing protein</fullName>
    </recommendedName>
</protein>
<feature type="domain" description="AAA+ ATPase" evidence="7">
    <location>
        <begin position="176"/>
        <end position="398"/>
    </location>
</feature>
<organism evidence="8 9">
    <name type="scientific">Citrus unshiu</name>
    <name type="common">Satsuma mandarin</name>
    <name type="synonym">Citrus nobilis var. unshiu</name>
    <dbReference type="NCBI Taxonomy" id="55188"/>
    <lineage>
        <taxon>Eukaryota</taxon>
        <taxon>Viridiplantae</taxon>
        <taxon>Streptophyta</taxon>
        <taxon>Embryophyta</taxon>
        <taxon>Tracheophyta</taxon>
        <taxon>Spermatophyta</taxon>
        <taxon>Magnoliopsida</taxon>
        <taxon>eudicotyledons</taxon>
        <taxon>Gunneridae</taxon>
        <taxon>Pentapetalae</taxon>
        <taxon>rosids</taxon>
        <taxon>malvids</taxon>
        <taxon>Sapindales</taxon>
        <taxon>Rutaceae</taxon>
        <taxon>Aurantioideae</taxon>
        <taxon>Citrus</taxon>
    </lineage>
</organism>
<dbReference type="PANTHER" id="PTHR33463:SF203">
    <property type="entry name" value="AAA+ ATPASE DOMAIN-CONTAINING PROTEIN"/>
    <property type="match status" value="1"/>
</dbReference>
<dbReference type="SUPFAM" id="SSF52047">
    <property type="entry name" value="RNI-like"/>
    <property type="match status" value="3"/>
</dbReference>
<feature type="non-terminal residue" evidence="8">
    <location>
        <position position="2316"/>
    </location>
</feature>
<dbReference type="GO" id="GO:0005524">
    <property type="term" value="F:ATP binding"/>
    <property type="evidence" value="ECO:0007669"/>
    <property type="project" value="UniProtKB-KW"/>
</dbReference>
<dbReference type="GO" id="GO:0006952">
    <property type="term" value="P:defense response"/>
    <property type="evidence" value="ECO:0007669"/>
    <property type="project" value="UniProtKB-KW"/>
</dbReference>
<dbReference type="Gene3D" id="3.80.10.10">
    <property type="entry name" value="Ribonuclease Inhibitor"/>
    <property type="match status" value="7"/>
</dbReference>
<dbReference type="InterPro" id="IPR027417">
    <property type="entry name" value="P-loop_NTPase"/>
</dbReference>
<dbReference type="Gene3D" id="3.40.50.300">
    <property type="entry name" value="P-loop containing nucleotide triphosphate hydrolases"/>
    <property type="match status" value="1"/>
</dbReference>
<dbReference type="SUPFAM" id="SSF52540">
    <property type="entry name" value="P-loop containing nucleoside triphosphate hydrolases"/>
    <property type="match status" value="1"/>
</dbReference>
<dbReference type="InterPro" id="IPR042197">
    <property type="entry name" value="Apaf_helical"/>
</dbReference>
<dbReference type="InterPro" id="IPR057135">
    <property type="entry name" value="At4g27190-like_LRR"/>
</dbReference>
<dbReference type="SUPFAM" id="SSF52058">
    <property type="entry name" value="L domain-like"/>
    <property type="match status" value="3"/>
</dbReference>
<keyword evidence="3" id="KW-0547">Nucleotide-binding</keyword>
<dbReference type="EMBL" id="BDQV01000104">
    <property type="protein sequence ID" value="GAY54355.1"/>
    <property type="molecule type" value="Genomic_DNA"/>
</dbReference>
<keyword evidence="5" id="KW-0067">ATP-binding</keyword>
<dbReference type="Pfam" id="PF23247">
    <property type="entry name" value="LRR_RPS2"/>
    <property type="match status" value="6"/>
</dbReference>
<sequence>MASEEVGDHAVCGTASESFFGSIKREISYVPKYQSHIDDLENQVKQLGCKRQRVENLVNAARRQGDEIYKGVEQWLISIDEFTQRVVKPIIDYQDEAKKHCFKGLCPNLLKRYNLSKEAAKAAKDGANLLGKGNFSNFCFRPAPQRMELTSSRLYQQFNSRRSIFRDIMVAMKDDEVNMIGVYGSGGVGKTTLVKAVARQVIEEKLFDEVVMVEVTRTPDQKPIQDKIASDLGLQFGQHDDVLQRAGLLSERLKKEKRVLIILDDIWMRLDLDGIGIPFWGNEKQSVRQQEDWKERYVDQGRCKILLTSRNQHVLCNEMNIQKTFSIGVLSDEEALSFFWSNVGDAAGRSDFLPIGVEIVRECRGFPIAIITIANALKNKILFFWKDAFDQLRNSNQRRMGGEDAKVNSIIELSYNFLESEEAKSLFRLCGLLNGGSQIPIDALMRCGMGLGLLKGVYTLQEARKRVHMLVNNLKASRLLLDGDAEECLKMHDIIHSIAASVATEELMFNMQNVADLKEELDKKTHKDPTAISIPFRGIYEFPERLECPKLKLFVLFSENLSLRIPDLFFEGMTELRVLSFTGFRFPSLPSSIGCLISLRTLTLESCLLGDVATIGDLKKLEILSLRHSDVEELPGEIGQLTRLKLLDLSNCMKLKVIRPNVISSLSRLEELYMGNSFTEWEIEGQSNASLVELKQLSRLTTLEVHIPDAQVMPQDLLSVELERYRICIGDVWSWSGEHETSRRLKLSALNKCIYLGYGMQMLLKGIEDLYLDELNGFQNALLELEDGEVFPLLKHLHVQNVCEILYIVNLVGWGHCNAFPLLESLFLHNLMRLEMVYHGQLTEHSFSKLRIIKVCQCDNLKHLFSFPMARNLLQLQKIKVSFCESLKLIVGKESSETHNVHEIINFTQLHSLTLQCLPQLTSSGFNLERPLLSPTISATTLAFEEVIAADDSDESLFNNKVIFPNLEKLKLSSINIEKIWHDQYPLMLNSCSQNLTNLTVETCSHLKFLFPYSMVDSLVRLQQLEIRKCESMEAVIDTTDIEINSVEFPSLHHLRIVDCPNLRSFISINSSEEKILHTDTQPLFDEKLVLPRLEVLRIDMMDNMRKIWHHQLALNSFSKLKALEVTNCGKLANIFPANIIMRRRLDRLEYLKVDGCASVEEIIGETSSNGNICMVEEEEEARRSCDSQRPLFVLDPKVAFPGLKELELNKLPNLLHLWKENSQLSKALLNLATLEISECDKLEKLVPSSVSLENLVTLEVSKCNELIHLMTLSTAESLVKLNRMNVIDCKMLQQIILQVGEEVKKDCIVFSQFKYLGLHCLPCLTSFCLGNFTLEFPCLEQVIVRECPKMKIFSQGVLHTPKLQRLHLREKYDEGLWEGSLNSTIQKLFEEMVGYHDKACLSLSKFPHLKEIWHGQALPVSFFINLRWLVVDDCRFMSGAIPANQLQNLINLKTLEVFHLEEQNPIGQFRSLFPKLRNLKLINLPQLIRFCNFTRRIIELPSLVNLWIENCRNMKTFISSSTPVIIAPNKEPQQMTSQENLLADIQPLFDEKKLEKLEVVYCESVQRISELRALNYGDACAISVAQLRETLPICVFSLLTSLKLRSLPRLKCFYPGVHISEWPMLKYLDISGCAELEILASKFLSLGETHVDGQHDSQTQQPFFSFDKVAFPSLKELRLSRLPKLFWLCKETSHPRNVFQNECSKLDILVPSSVSFGNLSTLEVSKCGRLMNLMTISTAERLVNLERMNVTDCKMIQQIIQQVGEVEKDCIVFSQLKYLGLHCLPSLKSFCMGNKALEFPCLEQVIVEECPKMKIFSQGVLHTPKLRRLQLTEEDDEGRWEGNLNSTIQKLFVEMVGFCDLKCLKLSLFPNLKEIWHVQPLPVSFFSNLRSLVIDDCMNFSSAIPANLLRSLNNLEKLEVTNCDSLEEVFHLEEPNADEHYGSLFPKLRKLKLKDLPKLKRFCYFAKGIIELPFLSFMWIESCPNMVTFVSDSTFAHLTATEAPLEMIAEENILADIQPLFNEKVGLPSLEELAILSMDSLRKLWQDELSLHSFYNLKFLGVQKCNKLLNIFPCNMLERLQKLQKLQVLYCSSVREIFELRALSGRDTHTIKAAPLRESDASFVFPQLTSLSLWWLPRLKSFYPQVQISEWPMLKKLDVGGCAEVEIFASEVLSLQETHVDSQHNIQIPQYLFFVDKVAFPSLEELMLFRLPKLLHLWKGNSHPSKVFPNLASLKLSECTKLEKLVPSSVSFQNLTTLEVSKCDGLINLVTCSTAESMGALCTPKLHRLQLTEEDDEGCWDGNLNNTIQQLFKRV</sequence>
<comment type="similarity">
    <text evidence="1">Belongs to the disease resistance NB-LRR family.</text>
</comment>
<dbReference type="PRINTS" id="PR00364">
    <property type="entry name" value="DISEASERSIST"/>
</dbReference>
<evidence type="ECO:0000259" key="7">
    <source>
        <dbReference type="SMART" id="SM00382"/>
    </source>
</evidence>
<dbReference type="InterPro" id="IPR003593">
    <property type="entry name" value="AAA+_ATPase"/>
</dbReference>
<dbReference type="InterPro" id="IPR055414">
    <property type="entry name" value="LRR_R13L4/SHOC2-like"/>
</dbReference>
<dbReference type="InterPro" id="IPR002182">
    <property type="entry name" value="NB-ARC"/>
</dbReference>
<evidence type="ECO:0000313" key="9">
    <source>
        <dbReference type="Proteomes" id="UP000236630"/>
    </source>
</evidence>
<dbReference type="InterPro" id="IPR050905">
    <property type="entry name" value="Plant_NBS-LRR"/>
</dbReference>
<dbReference type="GO" id="GO:0043531">
    <property type="term" value="F:ADP binding"/>
    <property type="evidence" value="ECO:0007669"/>
    <property type="project" value="InterPro"/>
</dbReference>
<evidence type="ECO:0000256" key="4">
    <source>
        <dbReference type="ARBA" id="ARBA00022821"/>
    </source>
</evidence>
<dbReference type="Pfam" id="PF00931">
    <property type="entry name" value="NB-ARC"/>
    <property type="match status" value="1"/>
</dbReference>
<evidence type="ECO:0000256" key="3">
    <source>
        <dbReference type="ARBA" id="ARBA00022741"/>
    </source>
</evidence>